<name>A0A6C0ET62_9ZZZZ</name>
<feature type="region of interest" description="Disordered" evidence="2">
    <location>
        <begin position="1"/>
        <end position="39"/>
    </location>
</feature>
<keyword evidence="3" id="KW-1133">Transmembrane helix</keyword>
<protein>
    <submittedName>
        <fullName evidence="4">Uncharacterized protein</fullName>
    </submittedName>
</protein>
<keyword evidence="3" id="KW-0812">Transmembrane</keyword>
<evidence type="ECO:0000313" key="4">
    <source>
        <dbReference type="EMBL" id="QHT31871.1"/>
    </source>
</evidence>
<keyword evidence="3" id="KW-0472">Membrane</keyword>
<feature type="transmembrane region" description="Helical" evidence="3">
    <location>
        <begin position="521"/>
        <end position="543"/>
    </location>
</feature>
<feature type="compositionally biased region" description="Basic residues" evidence="2">
    <location>
        <begin position="14"/>
        <end position="39"/>
    </location>
</feature>
<evidence type="ECO:0000256" key="3">
    <source>
        <dbReference type="SAM" id="Phobius"/>
    </source>
</evidence>
<sequence>MTTDSLKTLSLRRSYMKKKSSSSKKNQKKYRISSNKTKKASKKNSLMTYYSNLSKVYKNTILSKLLQRFLKHSSAMNSKYPYMEITACIFAQFNPVNLKLVNAISMKPYIFFKNTENAVGKYYKDIHPVDLYYTSIVCGCAYKNDVLIGLMVTMLNDKNIDGNLIRNILKTLLSGYIPKNDIMEGGIDWRKVIFPLIFIANLIYFLIQCNHFYYSTRNLMIEMKEGKTLGLLNTLKEISDNSEVLRKCVQYNDVHPVTKTQELFSKVFAEMGNDVYKKFTNINSVYNCLENPITANEIIQESEWMSASMNAEKIIEVDEIIEKKPIVPIMKEFGTMTMDEVSSKSLINIDTKNPLVVFGEDISYINELSTVQKEKINKGLIDILEVAKTKKTYKEVLEYLDDLAEPENDKLAQQLLDNDDFIQYAAQENERREKFKDMYKINIRDTSLIGMMVTITGAVTEVFFKYSHAPFLDIINAFRSKFNQYIRMIRGKYNAYTDLIEDVTVELENLNVKVKITSEKLVNILVSGFMLSGQIVGISYYGLIRFKNRNLRRIANGNANLIEN</sequence>
<keyword evidence="1" id="KW-0175">Coiled coil</keyword>
<feature type="coiled-coil region" evidence="1">
    <location>
        <begin position="493"/>
        <end position="520"/>
    </location>
</feature>
<organism evidence="4">
    <name type="scientific">viral metagenome</name>
    <dbReference type="NCBI Taxonomy" id="1070528"/>
    <lineage>
        <taxon>unclassified sequences</taxon>
        <taxon>metagenomes</taxon>
        <taxon>organismal metagenomes</taxon>
    </lineage>
</organism>
<dbReference type="EMBL" id="MN738926">
    <property type="protein sequence ID" value="QHT31871.1"/>
    <property type="molecule type" value="Genomic_DNA"/>
</dbReference>
<reference evidence="4" key="1">
    <citation type="journal article" date="2020" name="Nature">
        <title>Giant virus diversity and host interactions through global metagenomics.</title>
        <authorList>
            <person name="Schulz F."/>
            <person name="Roux S."/>
            <person name="Paez-Espino D."/>
            <person name="Jungbluth S."/>
            <person name="Walsh D.A."/>
            <person name="Denef V.J."/>
            <person name="McMahon K.D."/>
            <person name="Konstantinidis K.T."/>
            <person name="Eloe-Fadrosh E.A."/>
            <person name="Kyrpides N.C."/>
            <person name="Woyke T."/>
        </authorList>
    </citation>
    <scope>NUCLEOTIDE SEQUENCE</scope>
    <source>
        <strain evidence="4">GVMAG-M-3300009155-48</strain>
    </source>
</reference>
<proteinExistence type="predicted"/>
<accession>A0A6C0ET62</accession>
<feature type="transmembrane region" description="Helical" evidence="3">
    <location>
        <begin position="192"/>
        <end position="214"/>
    </location>
</feature>
<evidence type="ECO:0000256" key="2">
    <source>
        <dbReference type="SAM" id="MobiDB-lite"/>
    </source>
</evidence>
<evidence type="ECO:0000256" key="1">
    <source>
        <dbReference type="SAM" id="Coils"/>
    </source>
</evidence>
<dbReference type="AlphaFoldDB" id="A0A6C0ET62"/>